<evidence type="ECO:0000256" key="1">
    <source>
        <dbReference type="ARBA" id="ARBA00004123"/>
    </source>
</evidence>
<evidence type="ECO:0000256" key="3">
    <source>
        <dbReference type="ARBA" id="ARBA00023125"/>
    </source>
</evidence>
<dbReference type="PRINTS" id="PR00404">
    <property type="entry name" value="MADSDOMAIN"/>
</dbReference>
<proteinExistence type="predicted"/>
<keyword evidence="3" id="KW-0238">DNA-binding</keyword>
<dbReference type="Pfam" id="PF00319">
    <property type="entry name" value="SRF-TF"/>
    <property type="match status" value="1"/>
</dbReference>
<keyword evidence="5" id="KW-0539">Nucleus</keyword>
<dbReference type="PANTHER" id="PTHR11945">
    <property type="entry name" value="MADS BOX PROTEIN"/>
    <property type="match status" value="1"/>
</dbReference>
<dbReference type="AlphaFoldDB" id="A0A9R1WCX0"/>
<dbReference type="GO" id="GO:0006357">
    <property type="term" value="P:regulation of transcription by RNA polymerase II"/>
    <property type="evidence" value="ECO:0000318"/>
    <property type="project" value="GO_Central"/>
</dbReference>
<sequence length="212" mass="24070">MRRPSKGRKKIEMKRINNISSLLVAFSKRHSGVFKKASEMCTLCGVEMAIILFSPTKKVFSFGHPSVQTIIDRYLKQNLLPSARTSQLVQHYRNTKTQELNVQLTNLRGQLEAEKKTSDELNTIRKARQESFWWDSPIENLGVEQLEKLKVMMLDLKNNSINQAEKIVMAEAANLTEVLPMCGSTWLGGIGPSGIGHKFFKNPHMVLGHRSF</sequence>
<evidence type="ECO:0000313" key="8">
    <source>
        <dbReference type="Proteomes" id="UP000235145"/>
    </source>
</evidence>
<dbReference type="GO" id="GO:0000978">
    <property type="term" value="F:RNA polymerase II cis-regulatory region sequence-specific DNA binding"/>
    <property type="evidence" value="ECO:0000318"/>
    <property type="project" value="GO_Central"/>
</dbReference>
<organism evidence="7 8">
    <name type="scientific">Lactuca sativa</name>
    <name type="common">Garden lettuce</name>
    <dbReference type="NCBI Taxonomy" id="4236"/>
    <lineage>
        <taxon>Eukaryota</taxon>
        <taxon>Viridiplantae</taxon>
        <taxon>Streptophyta</taxon>
        <taxon>Embryophyta</taxon>
        <taxon>Tracheophyta</taxon>
        <taxon>Spermatophyta</taxon>
        <taxon>Magnoliopsida</taxon>
        <taxon>eudicotyledons</taxon>
        <taxon>Gunneridae</taxon>
        <taxon>Pentapetalae</taxon>
        <taxon>asterids</taxon>
        <taxon>campanulids</taxon>
        <taxon>Asterales</taxon>
        <taxon>Asteraceae</taxon>
        <taxon>Cichorioideae</taxon>
        <taxon>Cichorieae</taxon>
        <taxon>Lactucinae</taxon>
        <taxon>Lactuca</taxon>
    </lineage>
</organism>
<keyword evidence="2" id="KW-0805">Transcription regulation</keyword>
<dbReference type="InterPro" id="IPR002100">
    <property type="entry name" value="TF_MADSbox"/>
</dbReference>
<accession>A0A9R1WCX0</accession>
<keyword evidence="4" id="KW-0804">Transcription</keyword>
<dbReference type="SMART" id="SM00432">
    <property type="entry name" value="MADS"/>
    <property type="match status" value="1"/>
</dbReference>
<dbReference type="Gene3D" id="3.40.1810.10">
    <property type="entry name" value="Transcription factor, MADS-box"/>
    <property type="match status" value="1"/>
</dbReference>
<dbReference type="Proteomes" id="UP000235145">
    <property type="component" value="Unassembled WGS sequence"/>
</dbReference>
<feature type="domain" description="MADS-box" evidence="6">
    <location>
        <begin position="6"/>
        <end position="66"/>
    </location>
</feature>
<keyword evidence="8" id="KW-1185">Reference proteome</keyword>
<dbReference type="PROSITE" id="PS50066">
    <property type="entry name" value="MADS_BOX_2"/>
    <property type="match status" value="1"/>
</dbReference>
<gene>
    <name evidence="7" type="ORF">LSAT_V11C200090970</name>
</gene>
<dbReference type="Gene3D" id="6.10.140.920">
    <property type="match status" value="1"/>
</dbReference>
<comment type="subcellular location">
    <subcellularLocation>
        <location evidence="1">Nucleus</location>
    </subcellularLocation>
</comment>
<evidence type="ECO:0000256" key="2">
    <source>
        <dbReference type="ARBA" id="ARBA00023015"/>
    </source>
</evidence>
<evidence type="ECO:0000256" key="5">
    <source>
        <dbReference type="ARBA" id="ARBA00023242"/>
    </source>
</evidence>
<dbReference type="InterPro" id="IPR036879">
    <property type="entry name" value="TF_MADSbox_sf"/>
</dbReference>
<evidence type="ECO:0000259" key="6">
    <source>
        <dbReference type="PROSITE" id="PS50066"/>
    </source>
</evidence>
<dbReference type="SUPFAM" id="SSF55455">
    <property type="entry name" value="SRF-like"/>
    <property type="match status" value="1"/>
</dbReference>
<evidence type="ECO:0000256" key="4">
    <source>
        <dbReference type="ARBA" id="ARBA00023163"/>
    </source>
</evidence>
<dbReference type="PANTHER" id="PTHR11945:SF776">
    <property type="entry name" value="AGAMOUS-LIKE 50-RELATED"/>
    <property type="match status" value="1"/>
</dbReference>
<dbReference type="EMBL" id="NBSK02000002">
    <property type="protein sequence ID" value="KAJ0221563.1"/>
    <property type="molecule type" value="Genomic_DNA"/>
</dbReference>
<dbReference type="FunFam" id="3.40.1810.10:FF:000006">
    <property type="entry name" value="Agamous-like MADS-box protein AGL62"/>
    <property type="match status" value="1"/>
</dbReference>
<dbReference type="GO" id="GO:0005634">
    <property type="term" value="C:nucleus"/>
    <property type="evidence" value="ECO:0007669"/>
    <property type="project" value="UniProtKB-SubCell"/>
</dbReference>
<protein>
    <recommendedName>
        <fullName evidence="6">MADS-box domain-containing protein</fullName>
    </recommendedName>
</protein>
<reference evidence="7 8" key="1">
    <citation type="journal article" date="2017" name="Nat. Commun.">
        <title>Genome assembly with in vitro proximity ligation data and whole-genome triplication in lettuce.</title>
        <authorList>
            <person name="Reyes-Chin-Wo S."/>
            <person name="Wang Z."/>
            <person name="Yang X."/>
            <person name="Kozik A."/>
            <person name="Arikit S."/>
            <person name="Song C."/>
            <person name="Xia L."/>
            <person name="Froenicke L."/>
            <person name="Lavelle D.O."/>
            <person name="Truco M.J."/>
            <person name="Xia R."/>
            <person name="Zhu S."/>
            <person name="Xu C."/>
            <person name="Xu H."/>
            <person name="Xu X."/>
            <person name="Cox K."/>
            <person name="Korf I."/>
            <person name="Meyers B.C."/>
            <person name="Michelmore R.W."/>
        </authorList>
    </citation>
    <scope>NUCLEOTIDE SEQUENCE [LARGE SCALE GENOMIC DNA]</scope>
    <source>
        <strain evidence="8">cv. Salinas</strain>
        <tissue evidence="7">Seedlings</tissue>
    </source>
</reference>
<name>A0A9R1WCX0_LACSA</name>
<dbReference type="GO" id="GO:0046983">
    <property type="term" value="F:protein dimerization activity"/>
    <property type="evidence" value="ECO:0007669"/>
    <property type="project" value="InterPro"/>
</dbReference>
<evidence type="ECO:0000313" key="7">
    <source>
        <dbReference type="EMBL" id="KAJ0221563.1"/>
    </source>
</evidence>
<dbReference type="GO" id="GO:0000981">
    <property type="term" value="F:DNA-binding transcription factor activity, RNA polymerase II-specific"/>
    <property type="evidence" value="ECO:0000318"/>
    <property type="project" value="GO_Central"/>
</dbReference>
<comment type="caution">
    <text evidence="7">The sequence shown here is derived from an EMBL/GenBank/DDBJ whole genome shotgun (WGS) entry which is preliminary data.</text>
</comment>